<keyword evidence="4 7" id="KW-0812">Transmembrane</keyword>
<evidence type="ECO:0000256" key="2">
    <source>
        <dbReference type="ARBA" id="ARBA00022448"/>
    </source>
</evidence>
<reference evidence="10" key="1">
    <citation type="journal article" date="2019" name="Int. J. Syst. Evol. Microbiol.">
        <title>The Global Catalogue of Microorganisms (GCM) 10K type strain sequencing project: providing services to taxonomists for standard genome sequencing and annotation.</title>
        <authorList>
            <consortium name="The Broad Institute Genomics Platform"/>
            <consortium name="The Broad Institute Genome Sequencing Center for Infectious Disease"/>
            <person name="Wu L."/>
            <person name="Ma J."/>
        </authorList>
    </citation>
    <scope>NUCLEOTIDE SEQUENCE [LARGE SCALE GENOMIC DNA]</scope>
    <source>
        <strain evidence="10">JCM 17591</strain>
    </source>
</reference>
<keyword evidence="2 7" id="KW-0813">Transport</keyword>
<dbReference type="InterPro" id="IPR000515">
    <property type="entry name" value="MetI-like"/>
</dbReference>
<feature type="transmembrane region" description="Helical" evidence="7">
    <location>
        <begin position="12"/>
        <end position="38"/>
    </location>
</feature>
<dbReference type="Gene3D" id="1.10.3720.10">
    <property type="entry name" value="MetI-like"/>
    <property type="match status" value="1"/>
</dbReference>
<evidence type="ECO:0000256" key="6">
    <source>
        <dbReference type="ARBA" id="ARBA00023136"/>
    </source>
</evidence>
<comment type="caution">
    <text evidence="9">The sequence shown here is derived from an EMBL/GenBank/DDBJ whole genome shotgun (WGS) entry which is preliminary data.</text>
</comment>
<feature type="transmembrane region" description="Helical" evidence="7">
    <location>
        <begin position="82"/>
        <end position="105"/>
    </location>
</feature>
<dbReference type="InterPro" id="IPR035906">
    <property type="entry name" value="MetI-like_sf"/>
</dbReference>
<dbReference type="Pfam" id="PF00528">
    <property type="entry name" value="BPD_transp_1"/>
    <property type="match status" value="1"/>
</dbReference>
<evidence type="ECO:0000256" key="5">
    <source>
        <dbReference type="ARBA" id="ARBA00022989"/>
    </source>
</evidence>
<evidence type="ECO:0000313" key="9">
    <source>
        <dbReference type="EMBL" id="GAA4180520.1"/>
    </source>
</evidence>
<dbReference type="EMBL" id="BAABBW010000006">
    <property type="protein sequence ID" value="GAA4180520.1"/>
    <property type="molecule type" value="Genomic_DNA"/>
</dbReference>
<feature type="domain" description="ABC transmembrane type-1" evidence="8">
    <location>
        <begin position="78"/>
        <end position="267"/>
    </location>
</feature>
<proteinExistence type="inferred from homology"/>
<dbReference type="PANTHER" id="PTHR43386">
    <property type="entry name" value="OLIGOPEPTIDE TRANSPORT SYSTEM PERMEASE PROTEIN APPC"/>
    <property type="match status" value="1"/>
</dbReference>
<organism evidence="9 10">
    <name type="scientific">Gryllotalpicola koreensis</name>
    <dbReference type="NCBI Taxonomy" id="993086"/>
    <lineage>
        <taxon>Bacteria</taxon>
        <taxon>Bacillati</taxon>
        <taxon>Actinomycetota</taxon>
        <taxon>Actinomycetes</taxon>
        <taxon>Micrococcales</taxon>
        <taxon>Microbacteriaceae</taxon>
        <taxon>Gryllotalpicola</taxon>
    </lineage>
</organism>
<feature type="transmembrane region" description="Helical" evidence="7">
    <location>
        <begin position="117"/>
        <end position="138"/>
    </location>
</feature>
<accession>A0ABP8A9W0</accession>
<dbReference type="InterPro" id="IPR050366">
    <property type="entry name" value="BP-dependent_transpt_permease"/>
</dbReference>
<keyword evidence="6 7" id="KW-0472">Membrane</keyword>
<feature type="transmembrane region" description="Helical" evidence="7">
    <location>
        <begin position="144"/>
        <end position="165"/>
    </location>
</feature>
<dbReference type="PROSITE" id="PS50928">
    <property type="entry name" value="ABC_TM1"/>
    <property type="match status" value="1"/>
</dbReference>
<evidence type="ECO:0000256" key="7">
    <source>
        <dbReference type="RuleBase" id="RU363032"/>
    </source>
</evidence>
<evidence type="ECO:0000256" key="4">
    <source>
        <dbReference type="ARBA" id="ARBA00022692"/>
    </source>
</evidence>
<gene>
    <name evidence="9" type="ORF">GCM10022287_34400</name>
</gene>
<keyword evidence="10" id="KW-1185">Reference proteome</keyword>
<dbReference type="CDD" id="cd06261">
    <property type="entry name" value="TM_PBP2"/>
    <property type="match status" value="1"/>
</dbReference>
<feature type="transmembrane region" description="Helical" evidence="7">
    <location>
        <begin position="186"/>
        <end position="205"/>
    </location>
</feature>
<keyword evidence="5 7" id="KW-1133">Transmembrane helix</keyword>
<evidence type="ECO:0000259" key="8">
    <source>
        <dbReference type="PROSITE" id="PS50928"/>
    </source>
</evidence>
<keyword evidence="3" id="KW-1003">Cell membrane</keyword>
<evidence type="ECO:0000256" key="1">
    <source>
        <dbReference type="ARBA" id="ARBA00004651"/>
    </source>
</evidence>
<comment type="subcellular location">
    <subcellularLocation>
        <location evidence="1 7">Cell membrane</location>
        <topology evidence="1 7">Multi-pass membrane protein</topology>
    </subcellularLocation>
</comment>
<sequence length="285" mass="29917">MNRGGIRRLVSVASPVSIAAALFIVIVVASAIFAPWVAPASPLAQHIPNRLQSPGADGHLLGTDEFGRDILSRLIYGARVELVIALGATAVAFVLGSFLGLIGAYIGSWVELVSMRLVEALLAFPPILLAMLVVTIYGSGQLTLIVVLGLVFAPAFARLTFAQTLSVKSAEYVEAARAFSAKTPTILGRVILPNIAGALIAQLPITLANTILLESGLSYLGLGITPPTPSWGGMVASGQRFMAVDPTLLIVSSATIVLTVLSFGLVGDAVRDWLDPRERKALRAR</sequence>
<feature type="transmembrane region" description="Helical" evidence="7">
    <location>
        <begin position="248"/>
        <end position="270"/>
    </location>
</feature>
<name>A0ABP8A9W0_9MICO</name>
<dbReference type="PANTHER" id="PTHR43386:SF25">
    <property type="entry name" value="PEPTIDE ABC TRANSPORTER PERMEASE PROTEIN"/>
    <property type="match status" value="1"/>
</dbReference>
<evidence type="ECO:0000256" key="3">
    <source>
        <dbReference type="ARBA" id="ARBA00022475"/>
    </source>
</evidence>
<protein>
    <submittedName>
        <fullName evidence="9">ABC transporter permease</fullName>
    </submittedName>
</protein>
<evidence type="ECO:0000313" key="10">
    <source>
        <dbReference type="Proteomes" id="UP001501079"/>
    </source>
</evidence>
<dbReference type="Proteomes" id="UP001501079">
    <property type="component" value="Unassembled WGS sequence"/>
</dbReference>
<comment type="similarity">
    <text evidence="7">Belongs to the binding-protein-dependent transport system permease family.</text>
</comment>
<dbReference type="SUPFAM" id="SSF161098">
    <property type="entry name" value="MetI-like"/>
    <property type="match status" value="1"/>
</dbReference>